<comment type="cofactor">
    <cofactor evidence="1">
        <name>thiamine diphosphate</name>
        <dbReference type="ChEBI" id="CHEBI:58937"/>
    </cofactor>
</comment>
<dbReference type="PANTHER" id="PTHR43257">
    <property type="entry name" value="PYRUVATE DEHYDROGENASE E1 COMPONENT BETA SUBUNIT"/>
    <property type="match status" value="1"/>
</dbReference>
<protein>
    <submittedName>
        <fullName evidence="5">Alpha-ketoacid dehydrogenase subunit beta</fullName>
    </submittedName>
</protein>
<dbReference type="KEGG" id="sand:H3309_13055"/>
<organism evidence="5 6">
    <name type="scientific">Sandaracinobacteroides saxicola</name>
    <dbReference type="NCBI Taxonomy" id="2759707"/>
    <lineage>
        <taxon>Bacteria</taxon>
        <taxon>Pseudomonadati</taxon>
        <taxon>Pseudomonadota</taxon>
        <taxon>Alphaproteobacteria</taxon>
        <taxon>Sphingomonadales</taxon>
        <taxon>Sphingosinicellaceae</taxon>
        <taxon>Sandaracinobacteroides</taxon>
    </lineage>
</organism>
<sequence length="335" mass="35895">MSNRILTMSRAGREALDWEMERRDEIFCLGEDVYNFGGIFGTMDGFGAKYGPERVINTPISETGFIGMAAGAAMAGMHPVIDLAYIDFIGVCYNVLLNTASKTHYMSGGNVKVPMTLLIGTGGGYNNAAQHSQCLHATVAHIPGAKVVYPSNAYDAKGMLHSALRDENFVIFLTHKGTAGVGWMGTPIKTTMNEVPVDDYTVPFGKVAIPRDGSDVSLVSLGMGVHESLKAAEELAKDGISAQVVDLRSLVPLDREGLLSAVSKTGRLVVVDEDYLSYGVSGEVIASIVEMDATVLKKSPRRVCMPDIPIPYSRVMEEAILPTAGRIADAARSLM</sequence>
<dbReference type="InterPro" id="IPR033248">
    <property type="entry name" value="Transketolase_C"/>
</dbReference>
<dbReference type="EMBL" id="CP059851">
    <property type="protein sequence ID" value="QMW22276.1"/>
    <property type="molecule type" value="Genomic_DNA"/>
</dbReference>
<proteinExistence type="predicted"/>
<dbReference type="InterPro" id="IPR009014">
    <property type="entry name" value="Transketo_C/PFOR_II"/>
</dbReference>
<dbReference type="PANTHER" id="PTHR43257:SF2">
    <property type="entry name" value="PYRUVATE DEHYDROGENASE E1 COMPONENT SUBUNIT BETA"/>
    <property type="match status" value="1"/>
</dbReference>
<dbReference type="AlphaFoldDB" id="A0A7G5IFY4"/>
<accession>A0A7G5IFY4</accession>
<dbReference type="SUPFAM" id="SSF52922">
    <property type="entry name" value="TK C-terminal domain-like"/>
    <property type="match status" value="1"/>
</dbReference>
<dbReference type="Gene3D" id="3.40.50.920">
    <property type="match status" value="1"/>
</dbReference>
<keyword evidence="6" id="KW-1185">Reference proteome</keyword>
<evidence type="ECO:0000259" key="4">
    <source>
        <dbReference type="SMART" id="SM00861"/>
    </source>
</evidence>
<evidence type="ECO:0000313" key="5">
    <source>
        <dbReference type="EMBL" id="QMW22276.1"/>
    </source>
</evidence>
<dbReference type="Gene3D" id="3.40.50.970">
    <property type="match status" value="1"/>
</dbReference>
<dbReference type="Pfam" id="PF02780">
    <property type="entry name" value="Transketolase_C"/>
    <property type="match status" value="1"/>
</dbReference>
<dbReference type="Proteomes" id="UP000515292">
    <property type="component" value="Chromosome"/>
</dbReference>
<keyword evidence="2" id="KW-0560">Oxidoreductase</keyword>
<dbReference type="GO" id="GO:0016491">
    <property type="term" value="F:oxidoreductase activity"/>
    <property type="evidence" value="ECO:0007669"/>
    <property type="project" value="UniProtKB-KW"/>
</dbReference>
<feature type="domain" description="Transketolase-like pyrimidine-binding" evidence="4">
    <location>
        <begin position="6"/>
        <end position="181"/>
    </location>
</feature>
<dbReference type="Pfam" id="PF02779">
    <property type="entry name" value="Transket_pyr"/>
    <property type="match status" value="1"/>
</dbReference>
<dbReference type="RefSeq" id="WP_182295121.1">
    <property type="nucleotide sequence ID" value="NZ_CP059851.1"/>
</dbReference>
<name>A0A7G5IFY4_9SPHN</name>
<keyword evidence="3" id="KW-0786">Thiamine pyrophosphate</keyword>
<evidence type="ECO:0000313" key="6">
    <source>
        <dbReference type="Proteomes" id="UP000515292"/>
    </source>
</evidence>
<dbReference type="SMART" id="SM00861">
    <property type="entry name" value="Transket_pyr"/>
    <property type="match status" value="1"/>
</dbReference>
<dbReference type="SUPFAM" id="SSF52518">
    <property type="entry name" value="Thiamin diphosphate-binding fold (THDP-binding)"/>
    <property type="match status" value="1"/>
</dbReference>
<evidence type="ECO:0000256" key="3">
    <source>
        <dbReference type="ARBA" id="ARBA00023052"/>
    </source>
</evidence>
<evidence type="ECO:0000256" key="2">
    <source>
        <dbReference type="ARBA" id="ARBA00023002"/>
    </source>
</evidence>
<dbReference type="InterPro" id="IPR005475">
    <property type="entry name" value="Transketolase-like_Pyr-bd"/>
</dbReference>
<evidence type="ECO:0000256" key="1">
    <source>
        <dbReference type="ARBA" id="ARBA00001964"/>
    </source>
</evidence>
<gene>
    <name evidence="5" type="ORF">H3309_13055</name>
</gene>
<dbReference type="InterPro" id="IPR029061">
    <property type="entry name" value="THDP-binding"/>
</dbReference>
<reference evidence="5 6" key="1">
    <citation type="submission" date="2020-07" db="EMBL/GenBank/DDBJ databases">
        <title>Complete genome sequence for Sandaracinobacter sp. M6.</title>
        <authorList>
            <person name="Tang Y."/>
            <person name="Liu Q."/>
            <person name="Guo Z."/>
            <person name="Lei P."/>
            <person name="Huang B."/>
        </authorList>
    </citation>
    <scope>NUCLEOTIDE SEQUENCE [LARGE SCALE GENOMIC DNA]</scope>
    <source>
        <strain evidence="5 6">M6</strain>
    </source>
</reference>